<dbReference type="Gene3D" id="1.10.1220.10">
    <property type="entry name" value="Met repressor-like"/>
    <property type="match status" value="1"/>
</dbReference>
<dbReference type="InterPro" id="IPR013321">
    <property type="entry name" value="Arc_rbn_hlx_hlx"/>
</dbReference>
<dbReference type="eggNOG" id="COG3077">
    <property type="taxonomic scope" value="Bacteria"/>
</dbReference>
<comment type="similarity">
    <text evidence="1">Belongs to the RelB/DinJ antitoxin family.</text>
</comment>
<gene>
    <name evidence="3" type="ORF">FD51_GL001077</name>
</gene>
<dbReference type="GO" id="GO:0006355">
    <property type="term" value="P:regulation of DNA-templated transcription"/>
    <property type="evidence" value="ECO:0007669"/>
    <property type="project" value="InterPro"/>
</dbReference>
<evidence type="ECO:0000256" key="1">
    <source>
        <dbReference type="ARBA" id="ARBA00010562"/>
    </source>
</evidence>
<dbReference type="PANTHER" id="PTHR38781">
    <property type="entry name" value="ANTITOXIN DINJ-RELATED"/>
    <property type="match status" value="1"/>
</dbReference>
<dbReference type="AlphaFoldDB" id="A0A0R1EQJ5"/>
<comment type="caution">
    <text evidence="3">The sequence shown here is derived from an EMBL/GenBank/DDBJ whole genome shotgun (WGS) entry which is preliminary data.</text>
</comment>
<organism evidence="3 4">
    <name type="scientific">Lacticaseibacillus zeae DSM 20178 = KCTC 3804</name>
    <dbReference type="NCBI Taxonomy" id="1423816"/>
    <lineage>
        <taxon>Bacteria</taxon>
        <taxon>Bacillati</taxon>
        <taxon>Bacillota</taxon>
        <taxon>Bacilli</taxon>
        <taxon>Lactobacillales</taxon>
        <taxon>Lactobacillaceae</taxon>
        <taxon>Lacticaseibacillus</taxon>
    </lineage>
</organism>
<dbReference type="GO" id="GO:0006351">
    <property type="term" value="P:DNA-templated transcription"/>
    <property type="evidence" value="ECO:0007669"/>
    <property type="project" value="TreeGrafter"/>
</dbReference>
<evidence type="ECO:0000313" key="3">
    <source>
        <dbReference type="EMBL" id="KRK11643.1"/>
    </source>
</evidence>
<dbReference type="InterPro" id="IPR007337">
    <property type="entry name" value="RelB/DinJ"/>
</dbReference>
<evidence type="ECO:0000313" key="4">
    <source>
        <dbReference type="Proteomes" id="UP000051984"/>
    </source>
</evidence>
<dbReference type="NCBIfam" id="TIGR02384">
    <property type="entry name" value="RelB_DinJ"/>
    <property type="match status" value="1"/>
</dbReference>
<dbReference type="PANTHER" id="PTHR38781:SF1">
    <property type="entry name" value="ANTITOXIN DINJ-RELATED"/>
    <property type="match status" value="1"/>
</dbReference>
<dbReference type="Pfam" id="PF04221">
    <property type="entry name" value="RelB"/>
    <property type="match status" value="1"/>
</dbReference>
<dbReference type="EMBL" id="AZCT01000016">
    <property type="protein sequence ID" value="KRK11643.1"/>
    <property type="molecule type" value="Genomic_DNA"/>
</dbReference>
<proteinExistence type="inferred from homology"/>
<evidence type="ECO:0000256" key="2">
    <source>
        <dbReference type="ARBA" id="ARBA00022649"/>
    </source>
</evidence>
<dbReference type="RefSeq" id="WP_010490731.1">
    <property type="nucleotide sequence ID" value="NZ_AZCT01000016.1"/>
</dbReference>
<reference evidence="3 4" key="1">
    <citation type="journal article" date="2015" name="Genome Announc.">
        <title>Expanding the biotechnology potential of lactobacilli through comparative genomics of 213 strains and associated genera.</title>
        <authorList>
            <person name="Sun Z."/>
            <person name="Harris H.M."/>
            <person name="McCann A."/>
            <person name="Guo C."/>
            <person name="Argimon S."/>
            <person name="Zhang W."/>
            <person name="Yang X."/>
            <person name="Jeffery I.B."/>
            <person name="Cooney J.C."/>
            <person name="Kagawa T.F."/>
            <person name="Liu W."/>
            <person name="Song Y."/>
            <person name="Salvetti E."/>
            <person name="Wrobel A."/>
            <person name="Rasinkangas P."/>
            <person name="Parkhill J."/>
            <person name="Rea M.C."/>
            <person name="O'Sullivan O."/>
            <person name="Ritari J."/>
            <person name="Douillard F.P."/>
            <person name="Paul Ross R."/>
            <person name="Yang R."/>
            <person name="Briner A.E."/>
            <person name="Felis G.E."/>
            <person name="de Vos W.M."/>
            <person name="Barrangou R."/>
            <person name="Klaenhammer T.R."/>
            <person name="Caufield P.W."/>
            <person name="Cui Y."/>
            <person name="Zhang H."/>
            <person name="O'Toole P.W."/>
        </authorList>
    </citation>
    <scope>NUCLEOTIDE SEQUENCE [LARGE SCALE GENOMIC DNA]</scope>
    <source>
        <strain evidence="3 4">DSM 20178</strain>
    </source>
</reference>
<sequence length="91" mass="10180">MTMKNKTTLTIRVDRKTKADARMVLSEMGMDMSTAINVFLKQVITDKGLPFTPSALSPLDKATKQAEADLAAGRVHHYSNFDDYQEGMDRL</sequence>
<dbReference type="Proteomes" id="UP000051984">
    <property type="component" value="Unassembled WGS sequence"/>
</dbReference>
<keyword evidence="2" id="KW-1277">Toxin-antitoxin system</keyword>
<name>A0A0R1EQJ5_LACZE</name>
<accession>A0A0R1EQJ5</accession>
<dbReference type="PATRIC" id="fig|1423816.3.peg.1111"/>
<protein>
    <submittedName>
        <fullName evidence="3">DNA-damage-inducible protein</fullName>
    </submittedName>
</protein>